<gene>
    <name evidence="2" type="ORF">GOBAR_AA31611</name>
</gene>
<organism evidence="2 3">
    <name type="scientific">Gossypium barbadense</name>
    <name type="common">Sea Island cotton</name>
    <name type="synonym">Hibiscus barbadensis</name>
    <dbReference type="NCBI Taxonomy" id="3634"/>
    <lineage>
        <taxon>Eukaryota</taxon>
        <taxon>Viridiplantae</taxon>
        <taxon>Streptophyta</taxon>
        <taxon>Embryophyta</taxon>
        <taxon>Tracheophyta</taxon>
        <taxon>Spermatophyta</taxon>
        <taxon>Magnoliopsida</taxon>
        <taxon>eudicotyledons</taxon>
        <taxon>Gunneridae</taxon>
        <taxon>Pentapetalae</taxon>
        <taxon>rosids</taxon>
        <taxon>malvids</taxon>
        <taxon>Malvales</taxon>
        <taxon>Malvaceae</taxon>
        <taxon>Malvoideae</taxon>
        <taxon>Gossypium</taxon>
    </lineage>
</organism>
<evidence type="ECO:0008006" key="4">
    <source>
        <dbReference type="Google" id="ProtNLM"/>
    </source>
</evidence>
<reference evidence="2 3" key="1">
    <citation type="submission" date="2015-01" db="EMBL/GenBank/DDBJ databases">
        <title>Genome of allotetraploid Gossypium barbadense reveals genomic plasticity and fiber elongation in cotton evolution.</title>
        <authorList>
            <person name="Chen X."/>
            <person name="Liu X."/>
            <person name="Zhao B."/>
            <person name="Zheng H."/>
            <person name="Hu Y."/>
            <person name="Lu G."/>
            <person name="Yang C."/>
            <person name="Chen J."/>
            <person name="Shan C."/>
            <person name="Zhang L."/>
            <person name="Zhou Y."/>
            <person name="Wang L."/>
            <person name="Guo W."/>
            <person name="Bai Y."/>
            <person name="Ruan J."/>
            <person name="Shangguan X."/>
            <person name="Mao Y."/>
            <person name="Jiang J."/>
            <person name="Zhu Y."/>
            <person name="Lei J."/>
            <person name="Kang H."/>
            <person name="Chen S."/>
            <person name="He X."/>
            <person name="Wang R."/>
            <person name="Wang Y."/>
            <person name="Chen J."/>
            <person name="Wang L."/>
            <person name="Yu S."/>
            <person name="Wang B."/>
            <person name="Wei J."/>
            <person name="Song S."/>
            <person name="Lu X."/>
            <person name="Gao Z."/>
            <person name="Gu W."/>
            <person name="Deng X."/>
            <person name="Ma D."/>
            <person name="Wang S."/>
            <person name="Liang W."/>
            <person name="Fang L."/>
            <person name="Cai C."/>
            <person name="Zhu X."/>
            <person name="Zhou B."/>
            <person name="Zhang Y."/>
            <person name="Chen Z."/>
            <person name="Xu S."/>
            <person name="Zhu R."/>
            <person name="Wang S."/>
            <person name="Zhang T."/>
            <person name="Zhao G."/>
        </authorList>
    </citation>
    <scope>NUCLEOTIDE SEQUENCE [LARGE SCALE GENOMIC DNA]</scope>
    <source>
        <strain evidence="3">cv. Xinhai21</strain>
        <tissue evidence="2">Leaf</tissue>
    </source>
</reference>
<dbReference type="EMBL" id="KZ668066">
    <property type="protein sequence ID" value="PPR89072.1"/>
    <property type="molecule type" value="Genomic_DNA"/>
</dbReference>
<dbReference type="AlphaFoldDB" id="A0A2P5WDB4"/>
<sequence>MMNTNRKFWSLALVENIIVCGAAIESTLHVLHNCPVAKEVWITFLVTIQEKPSGCCVKLNVDGICQLSESASNVSRLVGVDGVLRNNDSTWLDSF</sequence>
<evidence type="ECO:0000313" key="2">
    <source>
        <dbReference type="EMBL" id="PPR89072.1"/>
    </source>
</evidence>
<proteinExistence type="predicted"/>
<evidence type="ECO:0000313" key="3">
    <source>
        <dbReference type="Proteomes" id="UP000239757"/>
    </source>
</evidence>
<feature type="signal peptide" evidence="1">
    <location>
        <begin position="1"/>
        <end position="22"/>
    </location>
</feature>
<feature type="chain" id="PRO_5015159124" description="Reverse transcriptase zinc-binding domain-containing protein" evidence="1">
    <location>
        <begin position="23"/>
        <end position="95"/>
    </location>
</feature>
<accession>A0A2P5WDB4</accession>
<dbReference type="Proteomes" id="UP000239757">
    <property type="component" value="Unassembled WGS sequence"/>
</dbReference>
<protein>
    <recommendedName>
        <fullName evidence="4">Reverse transcriptase zinc-binding domain-containing protein</fullName>
    </recommendedName>
</protein>
<evidence type="ECO:0000256" key="1">
    <source>
        <dbReference type="SAM" id="SignalP"/>
    </source>
</evidence>
<name>A0A2P5WDB4_GOSBA</name>
<keyword evidence="1" id="KW-0732">Signal</keyword>